<proteinExistence type="inferred from homology"/>
<dbReference type="PANTHER" id="PTHR42709:SF6">
    <property type="entry name" value="UNDECAPRENYL PHOSPHATE TRANSPORTER A"/>
    <property type="match status" value="1"/>
</dbReference>
<feature type="transmembrane region" description="Helical" evidence="7">
    <location>
        <begin position="21"/>
        <end position="40"/>
    </location>
</feature>
<feature type="transmembrane region" description="Helical" evidence="7">
    <location>
        <begin position="161"/>
        <end position="185"/>
    </location>
</feature>
<keyword evidence="5 7" id="KW-1133">Transmembrane helix</keyword>
<comment type="similarity">
    <text evidence="2">Belongs to the DedA family.</text>
</comment>
<evidence type="ECO:0008006" key="10">
    <source>
        <dbReference type="Google" id="ProtNLM"/>
    </source>
</evidence>
<dbReference type="Proteomes" id="UP000312032">
    <property type="component" value="Unassembled WGS sequence"/>
</dbReference>
<dbReference type="PANTHER" id="PTHR42709">
    <property type="entry name" value="ALKALINE PHOSPHATASE LIKE PROTEIN"/>
    <property type="match status" value="1"/>
</dbReference>
<evidence type="ECO:0000313" key="9">
    <source>
        <dbReference type="Proteomes" id="UP000312032"/>
    </source>
</evidence>
<accession>A0A5C4U740</accession>
<comment type="caution">
    <text evidence="8">The sequence shown here is derived from an EMBL/GenBank/DDBJ whole genome shotgun (WGS) entry which is preliminary data.</text>
</comment>
<evidence type="ECO:0000256" key="6">
    <source>
        <dbReference type="ARBA" id="ARBA00023136"/>
    </source>
</evidence>
<feature type="transmembrane region" description="Helical" evidence="7">
    <location>
        <begin position="200"/>
        <end position="217"/>
    </location>
</feature>
<dbReference type="InterPro" id="IPR051311">
    <property type="entry name" value="DedA_domain"/>
</dbReference>
<evidence type="ECO:0000313" key="8">
    <source>
        <dbReference type="EMBL" id="TNL99301.1"/>
    </source>
</evidence>
<evidence type="ECO:0000256" key="3">
    <source>
        <dbReference type="ARBA" id="ARBA00022475"/>
    </source>
</evidence>
<evidence type="ECO:0000256" key="1">
    <source>
        <dbReference type="ARBA" id="ARBA00004651"/>
    </source>
</evidence>
<dbReference type="AlphaFoldDB" id="A0A5C4U740"/>
<dbReference type="GO" id="GO:0005886">
    <property type="term" value="C:plasma membrane"/>
    <property type="evidence" value="ECO:0007669"/>
    <property type="project" value="UniProtKB-SubCell"/>
</dbReference>
<evidence type="ECO:0000256" key="5">
    <source>
        <dbReference type="ARBA" id="ARBA00022989"/>
    </source>
</evidence>
<protein>
    <recommendedName>
        <fullName evidence="10">DedA family protein</fullName>
    </recommendedName>
</protein>
<dbReference type="OrthoDB" id="3727474at2"/>
<keyword evidence="6 7" id="KW-0472">Membrane</keyword>
<name>A0A5C4U740_9CORY</name>
<organism evidence="8 9">
    <name type="scientific">Corynebacterium tapiri</name>
    <dbReference type="NCBI Taxonomy" id="1448266"/>
    <lineage>
        <taxon>Bacteria</taxon>
        <taxon>Bacillati</taxon>
        <taxon>Actinomycetota</taxon>
        <taxon>Actinomycetes</taxon>
        <taxon>Mycobacteriales</taxon>
        <taxon>Corynebacteriaceae</taxon>
        <taxon>Corynebacterium</taxon>
    </lineage>
</organism>
<sequence>MVTSREPQLPAFLERPTRVDMVLMAGLMFMVVYGFVLIPLRGWLLTHPYAYTILGGGYTSAVVGGANASVGNGSVIGYVALTMLGAIKFQILYYFLGRRWGREFIDMSVSHSPRLKSAADKLVDGKHASAWTMGLIPLGYCPGPVPNTILNALLGVQRVPFWIFLALNLCSIAVVNGVMGYLGFIYGEPVLHVIKLVDKYLLWVTLALLAVLFFQVWRRQRNLGS</sequence>
<keyword evidence="9" id="KW-1185">Reference proteome</keyword>
<gene>
    <name evidence="8" type="ORF">FHE74_02800</name>
</gene>
<evidence type="ECO:0000256" key="4">
    <source>
        <dbReference type="ARBA" id="ARBA00022692"/>
    </source>
</evidence>
<keyword evidence="4 7" id="KW-0812">Transmembrane</keyword>
<evidence type="ECO:0000256" key="7">
    <source>
        <dbReference type="SAM" id="Phobius"/>
    </source>
</evidence>
<reference evidence="8 9" key="1">
    <citation type="submission" date="2019-06" db="EMBL/GenBank/DDBJ databases">
        <authorList>
            <person name="Li J."/>
        </authorList>
    </citation>
    <scope>NUCLEOTIDE SEQUENCE [LARGE SCALE GENOMIC DNA]</scope>
    <source>
        <strain evidence="8 9">LMG 28165</strain>
    </source>
</reference>
<comment type="subcellular location">
    <subcellularLocation>
        <location evidence="1">Cell membrane</location>
        <topology evidence="1">Multi-pass membrane protein</topology>
    </subcellularLocation>
</comment>
<dbReference type="EMBL" id="VDHJ01000003">
    <property type="protein sequence ID" value="TNL99301.1"/>
    <property type="molecule type" value="Genomic_DNA"/>
</dbReference>
<feature type="transmembrane region" description="Helical" evidence="7">
    <location>
        <begin position="75"/>
        <end position="96"/>
    </location>
</feature>
<keyword evidence="3" id="KW-1003">Cell membrane</keyword>
<evidence type="ECO:0000256" key="2">
    <source>
        <dbReference type="ARBA" id="ARBA00010792"/>
    </source>
</evidence>